<dbReference type="Pfam" id="PF14559">
    <property type="entry name" value="TPR_19"/>
    <property type="match status" value="1"/>
</dbReference>
<dbReference type="PANTHER" id="PTHR44943">
    <property type="entry name" value="CELLULOSE SYNTHASE OPERON PROTEIN C"/>
    <property type="match status" value="1"/>
</dbReference>
<feature type="repeat" description="TPR" evidence="3">
    <location>
        <begin position="57"/>
        <end position="90"/>
    </location>
</feature>
<feature type="repeat" description="TPR" evidence="3">
    <location>
        <begin position="227"/>
        <end position="260"/>
    </location>
</feature>
<feature type="repeat" description="TPR" evidence="3">
    <location>
        <begin position="125"/>
        <end position="158"/>
    </location>
</feature>
<dbReference type="SUPFAM" id="SSF48452">
    <property type="entry name" value="TPR-like"/>
    <property type="match status" value="1"/>
</dbReference>
<evidence type="ECO:0000256" key="3">
    <source>
        <dbReference type="PROSITE-ProRule" id="PRU00339"/>
    </source>
</evidence>
<dbReference type="PANTHER" id="PTHR44943:SF8">
    <property type="entry name" value="TPR REPEAT-CONTAINING PROTEIN MJ0263"/>
    <property type="match status" value="1"/>
</dbReference>
<evidence type="ECO:0008006" key="6">
    <source>
        <dbReference type="Google" id="ProtNLM"/>
    </source>
</evidence>
<protein>
    <recommendedName>
        <fullName evidence="6">Tetratricopeptide repeat protein</fullName>
    </recommendedName>
</protein>
<dbReference type="Proteomes" id="UP001317629">
    <property type="component" value="Chromosome"/>
</dbReference>
<keyword evidence="2 3" id="KW-0802">TPR repeat</keyword>
<name>A0ABN6VMR2_9HYPH</name>
<reference evidence="4 5" key="1">
    <citation type="journal article" date="2023" name="Int. J. Syst. Evol. Microbiol.">
        <title>Methylocystis iwaonis sp. nov., a type II methane-oxidizing bacterium from surface soil of a rice paddy field in Japan, and emended description of the genus Methylocystis (ex Whittenbury et al. 1970) Bowman et al. 1993.</title>
        <authorList>
            <person name="Kaise H."/>
            <person name="Sawadogo J.B."/>
            <person name="Alam M.S."/>
            <person name="Ueno C."/>
            <person name="Dianou D."/>
            <person name="Shinjo R."/>
            <person name="Asakawa S."/>
        </authorList>
    </citation>
    <scope>NUCLEOTIDE SEQUENCE [LARGE SCALE GENOMIC DNA]</scope>
    <source>
        <strain evidence="4 5">SS37A-Re</strain>
    </source>
</reference>
<evidence type="ECO:0000313" key="4">
    <source>
        <dbReference type="EMBL" id="BDV35627.1"/>
    </source>
</evidence>
<keyword evidence="5" id="KW-1185">Reference proteome</keyword>
<feature type="repeat" description="TPR" evidence="3">
    <location>
        <begin position="193"/>
        <end position="226"/>
    </location>
</feature>
<dbReference type="PROSITE" id="PS50005">
    <property type="entry name" value="TPR"/>
    <property type="match status" value="4"/>
</dbReference>
<dbReference type="Pfam" id="PF13432">
    <property type="entry name" value="TPR_16"/>
    <property type="match status" value="2"/>
</dbReference>
<evidence type="ECO:0000256" key="2">
    <source>
        <dbReference type="ARBA" id="ARBA00022803"/>
    </source>
</evidence>
<accession>A0ABN6VMR2</accession>
<dbReference type="Gene3D" id="3.40.50.2000">
    <property type="entry name" value="Glycogen Phosphorylase B"/>
    <property type="match status" value="1"/>
</dbReference>
<proteinExistence type="predicted"/>
<keyword evidence="1" id="KW-0677">Repeat</keyword>
<gene>
    <name evidence="4" type="ORF">SS37A_31560</name>
</gene>
<dbReference type="InterPro" id="IPR011990">
    <property type="entry name" value="TPR-like_helical_dom_sf"/>
</dbReference>
<dbReference type="InterPro" id="IPR019734">
    <property type="entry name" value="TPR_rpt"/>
</dbReference>
<dbReference type="EMBL" id="AP027142">
    <property type="protein sequence ID" value="BDV35627.1"/>
    <property type="molecule type" value="Genomic_DNA"/>
</dbReference>
<dbReference type="SMART" id="SM00028">
    <property type="entry name" value="TPR"/>
    <property type="match status" value="7"/>
</dbReference>
<dbReference type="SUPFAM" id="SSF53756">
    <property type="entry name" value="UDP-Glycosyltransferase/glycogen phosphorylase"/>
    <property type="match status" value="1"/>
</dbReference>
<organism evidence="4 5">
    <name type="scientific">Methylocystis iwaonis</name>
    <dbReference type="NCBI Taxonomy" id="2885079"/>
    <lineage>
        <taxon>Bacteria</taxon>
        <taxon>Pseudomonadati</taxon>
        <taxon>Pseudomonadota</taxon>
        <taxon>Alphaproteobacteria</taxon>
        <taxon>Hyphomicrobiales</taxon>
        <taxon>Methylocystaceae</taxon>
        <taxon>Methylocystis</taxon>
    </lineage>
</organism>
<dbReference type="InterPro" id="IPR051685">
    <property type="entry name" value="Ycf3/AcsC/BcsC/TPR_MFPF"/>
</dbReference>
<sequence length="573" mass="63429">MARRYAQAHAAYSKALKFDKNCIDALRGRALSLHALGRDNEALFDYDAALALAPREEDLWYNFGVSLLGLGAVDDALLAFARALEINPSYAIAADSAAFAESKRGRFLEAIAYCDRLLEKDPRNQRALRLKADALLAAKRFDEALKIYDAALRLSPRDVELLVNRSTALLSLNRRDEAFASAKEALACDANVSLAWRAYGTVALKLGLYETARDAFIRALELSPNDADALSGQAIALKELGEIDAALRTFDAALAINPENEDVKSNKGALLLLLGRYPEGLPLFEYRRANSHTLHLKAWLPWPEWRGEDLTGKRLLVMDEAGLGDVIQYSRYFPLLAREPARRVAFGCRASMRALIETLDPPTELVTDVRVDEFDLFTPLCSLPLVLGTRVDSIPAPARYLAADPRRRDVWRQRIGAHGFKIGVSWRGSSTAQSDDTRSAPLSAFAPLAELPGVRLISLQKNEGVQEITKANGVFRIEELGPDFDTGPDAFLDTAAAMEAMDLVITIDTSIAHLAGALGRPLWIALKYVPEWRWLLQRDDSPWYPTARLFRPRTLGDWGGVIADMTEALRARL</sequence>
<dbReference type="Gene3D" id="1.25.40.10">
    <property type="entry name" value="Tetratricopeptide repeat domain"/>
    <property type="match status" value="3"/>
</dbReference>
<evidence type="ECO:0000256" key="1">
    <source>
        <dbReference type="ARBA" id="ARBA00022737"/>
    </source>
</evidence>
<evidence type="ECO:0000313" key="5">
    <source>
        <dbReference type="Proteomes" id="UP001317629"/>
    </source>
</evidence>